<proteinExistence type="predicted"/>
<dbReference type="OrthoDB" id="116380at2759"/>
<organism evidence="3 4">
    <name type="scientific">Fusarium duplospermum</name>
    <dbReference type="NCBI Taxonomy" id="1325734"/>
    <lineage>
        <taxon>Eukaryota</taxon>
        <taxon>Fungi</taxon>
        <taxon>Dikarya</taxon>
        <taxon>Ascomycota</taxon>
        <taxon>Pezizomycotina</taxon>
        <taxon>Sordariomycetes</taxon>
        <taxon>Hypocreomycetidae</taxon>
        <taxon>Hypocreales</taxon>
        <taxon>Nectriaceae</taxon>
        <taxon>Fusarium</taxon>
        <taxon>Fusarium solani species complex</taxon>
    </lineage>
</organism>
<comment type="caution">
    <text evidence="3">The sequence shown here is derived from an EMBL/GenBank/DDBJ whole genome shotgun (WGS) entry which is preliminary data.</text>
</comment>
<feature type="transmembrane region" description="Helical" evidence="2">
    <location>
        <begin position="409"/>
        <end position="426"/>
    </location>
</feature>
<keyword evidence="2" id="KW-1133">Transmembrane helix</keyword>
<name>A0A428R817_9HYPO</name>
<dbReference type="Proteomes" id="UP000288168">
    <property type="component" value="Unassembled WGS sequence"/>
</dbReference>
<dbReference type="EMBL" id="NKCI01000001">
    <property type="protein sequence ID" value="RSL73691.1"/>
    <property type="molecule type" value="Genomic_DNA"/>
</dbReference>
<accession>A0A428R817</accession>
<gene>
    <name evidence="3" type="ORF">CEP54_000194</name>
</gene>
<feature type="transmembrane region" description="Helical" evidence="2">
    <location>
        <begin position="438"/>
        <end position="458"/>
    </location>
</feature>
<dbReference type="STRING" id="1325734.A0A428R817"/>
<keyword evidence="4" id="KW-1185">Reference proteome</keyword>
<reference evidence="3 4" key="1">
    <citation type="submission" date="2017-06" db="EMBL/GenBank/DDBJ databases">
        <title>Comparative genomic analysis of Ambrosia Fusariam Clade fungi.</title>
        <authorList>
            <person name="Stajich J.E."/>
            <person name="Carrillo J."/>
            <person name="Kijimoto T."/>
            <person name="Eskalen A."/>
            <person name="O'Donnell K."/>
            <person name="Kasson M."/>
        </authorList>
    </citation>
    <scope>NUCLEOTIDE SEQUENCE [LARGE SCALE GENOMIC DNA]</scope>
    <source>
        <strain evidence="3 4">NRRL62584</strain>
    </source>
</reference>
<sequence>MNRLALPTLGGAEGLERSSRVDRENGPYLSAITKTPPLRCSTNGDLRMVERPALDSTLWNRKVDTNEPKASPEPSFLRIPRLKPPNHPPKLFEVRRLDKTCVVSVNDILVGDLLFLKGKATEKPTRAKSLGPANGTTLQRGWFMMRSLASAVSGVLTDHCNQIGTSPVNYPATSRDEMALSASSPEALILKGIVQGFTHTTGLLCGLFNIVPSLWHLLCVPAKSGRSAKNALETISKIDFETYSTLFIPLVLMIPTYLNPNSKIGSTDSLPLSFLGVAIFILQHRRRLKPLLDQILSSYQSVVSNSKIPPSINAGHRRQSHWKSALTLLALFHGIPVIAIAWAPKRALRIASGVTASGTAAAVIPLRTIDDVPSWAWVSDYTVWMICFAAYLTLQIHHIPCRGDHRRQLYLFLVILLAIHFAIALAQSSPTLIDGFTIFGPMVLTVTTFLVALLFGAIPAMETRGDGGGTEENTTGTSPHPAGIGMAVLNMCG</sequence>
<dbReference type="AlphaFoldDB" id="A0A428R817"/>
<feature type="region of interest" description="Disordered" evidence="1">
    <location>
        <begin position="465"/>
        <end position="484"/>
    </location>
</feature>
<evidence type="ECO:0000313" key="3">
    <source>
        <dbReference type="EMBL" id="RSL73691.1"/>
    </source>
</evidence>
<evidence type="ECO:0000256" key="1">
    <source>
        <dbReference type="SAM" id="MobiDB-lite"/>
    </source>
</evidence>
<evidence type="ECO:0000256" key="2">
    <source>
        <dbReference type="SAM" id="Phobius"/>
    </source>
</evidence>
<protein>
    <submittedName>
        <fullName evidence="3">Uncharacterized protein</fullName>
    </submittedName>
</protein>
<feature type="transmembrane region" description="Helical" evidence="2">
    <location>
        <begin position="325"/>
        <end position="343"/>
    </location>
</feature>
<feature type="transmembrane region" description="Helical" evidence="2">
    <location>
        <begin position="381"/>
        <end position="397"/>
    </location>
</feature>
<evidence type="ECO:0000313" key="4">
    <source>
        <dbReference type="Proteomes" id="UP000288168"/>
    </source>
</evidence>
<keyword evidence="2" id="KW-0812">Transmembrane</keyword>
<keyword evidence="2" id="KW-0472">Membrane</keyword>